<reference evidence="2 3" key="1">
    <citation type="submission" date="2017-11" db="EMBL/GenBank/DDBJ databases">
        <title>De-novo sequencing of pomegranate (Punica granatum L.) genome.</title>
        <authorList>
            <person name="Akparov Z."/>
            <person name="Amiraslanov A."/>
            <person name="Hajiyeva S."/>
            <person name="Abbasov M."/>
            <person name="Kaur K."/>
            <person name="Hamwieh A."/>
            <person name="Solovyev V."/>
            <person name="Salamov A."/>
            <person name="Braich B."/>
            <person name="Kosarev P."/>
            <person name="Mahmoud A."/>
            <person name="Hajiyev E."/>
            <person name="Babayeva S."/>
            <person name="Izzatullayeva V."/>
            <person name="Mammadov A."/>
            <person name="Mammadov A."/>
            <person name="Sharifova S."/>
            <person name="Ojaghi J."/>
            <person name="Eynullazada K."/>
            <person name="Bayramov B."/>
            <person name="Abdulazimova A."/>
            <person name="Shahmuradov I."/>
        </authorList>
    </citation>
    <scope>NUCLEOTIDE SEQUENCE [LARGE SCALE GENOMIC DNA]</scope>
    <source>
        <strain evidence="3">cv. AG2017</strain>
        <tissue evidence="2">Leaf</tissue>
    </source>
</reference>
<gene>
    <name evidence="2" type="ORF">CRG98_031764</name>
</gene>
<keyword evidence="3" id="KW-1185">Reference proteome</keyword>
<name>A0A2I0IVM2_PUNGR</name>
<feature type="region of interest" description="Disordered" evidence="1">
    <location>
        <begin position="191"/>
        <end position="222"/>
    </location>
</feature>
<dbReference type="AlphaFoldDB" id="A0A2I0IVM2"/>
<organism evidence="2 3">
    <name type="scientific">Punica granatum</name>
    <name type="common">Pomegranate</name>
    <dbReference type="NCBI Taxonomy" id="22663"/>
    <lineage>
        <taxon>Eukaryota</taxon>
        <taxon>Viridiplantae</taxon>
        <taxon>Streptophyta</taxon>
        <taxon>Embryophyta</taxon>
        <taxon>Tracheophyta</taxon>
        <taxon>Spermatophyta</taxon>
        <taxon>Magnoliopsida</taxon>
        <taxon>eudicotyledons</taxon>
        <taxon>Gunneridae</taxon>
        <taxon>Pentapetalae</taxon>
        <taxon>rosids</taxon>
        <taxon>malvids</taxon>
        <taxon>Myrtales</taxon>
        <taxon>Lythraceae</taxon>
        <taxon>Punica</taxon>
    </lineage>
</organism>
<sequence length="285" mass="32052">MVEGDDDPLTAKGKLRFVEGKVPRPPRAYATEAKMLWDDLKERYSQGNKTMTYQLKSDICLYRQGRMTIRKYYSGIKTLWDELENYLESPGCSCEAATRYAAQRKKDKDRPFANTEQDILDGLGGRKSTCSLPFSGGNTHTKGRVELGAFAVKTTSENRQGQCCTAEGKPICDHCGRSGYIKGSCRMLHGPPAKGNNKSKGKKATSGQGKQGAHGQWRSSGQVVAQQWRGSGQVQARMDLHRENGVEVERLEVRSLEMYTKEQDQVARETPFWDCRVPSWRHYLA</sequence>
<protein>
    <submittedName>
        <fullName evidence="2">Uncharacterized protein</fullName>
    </submittedName>
</protein>
<evidence type="ECO:0000313" key="2">
    <source>
        <dbReference type="EMBL" id="PKI47803.1"/>
    </source>
</evidence>
<proteinExistence type="predicted"/>
<evidence type="ECO:0000313" key="3">
    <source>
        <dbReference type="Proteomes" id="UP000233551"/>
    </source>
</evidence>
<accession>A0A2I0IVM2</accession>
<evidence type="ECO:0000256" key="1">
    <source>
        <dbReference type="SAM" id="MobiDB-lite"/>
    </source>
</evidence>
<dbReference type="EMBL" id="PGOL01002454">
    <property type="protein sequence ID" value="PKI47803.1"/>
    <property type="molecule type" value="Genomic_DNA"/>
</dbReference>
<dbReference type="Proteomes" id="UP000233551">
    <property type="component" value="Unassembled WGS sequence"/>
</dbReference>
<dbReference type="PANTHER" id="PTHR37610:SF40">
    <property type="entry name" value="OS01G0909600 PROTEIN"/>
    <property type="match status" value="1"/>
</dbReference>
<comment type="caution">
    <text evidence="2">The sequence shown here is derived from an EMBL/GenBank/DDBJ whole genome shotgun (WGS) entry which is preliminary data.</text>
</comment>
<dbReference type="PANTHER" id="PTHR37610">
    <property type="entry name" value="CCHC-TYPE DOMAIN-CONTAINING PROTEIN"/>
    <property type="match status" value="1"/>
</dbReference>